<dbReference type="PANTHER" id="PTHR47249:SF1">
    <property type="entry name" value="VACUOLAR PROTEIN 8"/>
    <property type="match status" value="1"/>
</dbReference>
<dbReference type="SUPFAM" id="SSF52047">
    <property type="entry name" value="RNI-like"/>
    <property type="match status" value="1"/>
</dbReference>
<feature type="repeat" description="ARM" evidence="8">
    <location>
        <begin position="582"/>
        <end position="620"/>
    </location>
</feature>
<dbReference type="GO" id="GO:0071562">
    <property type="term" value="P:nucleus-vacuole junction assembly"/>
    <property type="evidence" value="ECO:0007669"/>
    <property type="project" value="InterPro"/>
</dbReference>
<dbReference type="SUPFAM" id="SSF48371">
    <property type="entry name" value="ARM repeat"/>
    <property type="match status" value="2"/>
</dbReference>
<dbReference type="Pfam" id="PF25598">
    <property type="entry name" value="ARM_PUB"/>
    <property type="match status" value="1"/>
</dbReference>
<protein>
    <recommendedName>
        <fullName evidence="7">Vacuolar protein 8</fullName>
    </recommendedName>
</protein>
<keyword evidence="4" id="KW-0677">Repeat</keyword>
<evidence type="ECO:0000256" key="7">
    <source>
        <dbReference type="ARBA" id="ARBA00026209"/>
    </source>
</evidence>
<dbReference type="EMBL" id="DF237226">
    <property type="protein sequence ID" value="GAQ86236.1"/>
    <property type="molecule type" value="Genomic_DNA"/>
</dbReference>
<comment type="similarity">
    <text evidence="2">Belongs to the beta-catenin family.</text>
</comment>
<evidence type="ECO:0000259" key="10">
    <source>
        <dbReference type="Pfam" id="PF25598"/>
    </source>
</evidence>
<feature type="repeat" description="ARM" evidence="8">
    <location>
        <begin position="535"/>
        <end position="582"/>
    </location>
</feature>
<evidence type="ECO:0000313" key="11">
    <source>
        <dbReference type="EMBL" id="GAQ86236.1"/>
    </source>
</evidence>
<feature type="region of interest" description="Disordered" evidence="9">
    <location>
        <begin position="774"/>
        <end position="814"/>
    </location>
</feature>
<dbReference type="Proteomes" id="UP000054558">
    <property type="component" value="Unassembled WGS sequence"/>
</dbReference>
<keyword evidence="5" id="KW-0472">Membrane</keyword>
<dbReference type="AlphaFoldDB" id="A0A1Y1IC01"/>
<evidence type="ECO:0000256" key="3">
    <source>
        <dbReference type="ARBA" id="ARBA00022554"/>
    </source>
</evidence>
<dbReference type="OrthoDB" id="7537227at2759"/>
<evidence type="ECO:0000256" key="8">
    <source>
        <dbReference type="PROSITE-ProRule" id="PRU00259"/>
    </source>
</evidence>
<feature type="compositionally biased region" description="Basic and acidic residues" evidence="9">
    <location>
        <begin position="774"/>
        <end position="799"/>
    </location>
</feature>
<evidence type="ECO:0000256" key="6">
    <source>
        <dbReference type="ARBA" id="ARBA00023288"/>
    </source>
</evidence>
<dbReference type="PROSITE" id="PS50176">
    <property type="entry name" value="ARM_REPEAT"/>
    <property type="match status" value="4"/>
</dbReference>
<evidence type="ECO:0000313" key="12">
    <source>
        <dbReference type="Proteomes" id="UP000054558"/>
    </source>
</evidence>
<dbReference type="Gene3D" id="1.25.10.10">
    <property type="entry name" value="Leucine-rich Repeat Variant"/>
    <property type="match status" value="2"/>
</dbReference>
<keyword evidence="12" id="KW-1185">Reference proteome</keyword>
<evidence type="ECO:0000256" key="9">
    <source>
        <dbReference type="SAM" id="MobiDB-lite"/>
    </source>
</evidence>
<dbReference type="InterPro" id="IPR058678">
    <property type="entry name" value="ARM_PUB"/>
</dbReference>
<keyword evidence="3" id="KW-0926">Vacuole</keyword>
<accession>A0A1Y1IC01</accession>
<evidence type="ECO:0000256" key="2">
    <source>
        <dbReference type="ARBA" id="ARBA00005462"/>
    </source>
</evidence>
<dbReference type="GO" id="GO:0005774">
    <property type="term" value="C:vacuolar membrane"/>
    <property type="evidence" value="ECO:0007669"/>
    <property type="project" value="UniProtKB-SubCell"/>
</dbReference>
<organism evidence="11 12">
    <name type="scientific">Klebsormidium nitens</name>
    <name type="common">Green alga</name>
    <name type="synonym">Ulothrix nitens</name>
    <dbReference type="NCBI Taxonomy" id="105231"/>
    <lineage>
        <taxon>Eukaryota</taxon>
        <taxon>Viridiplantae</taxon>
        <taxon>Streptophyta</taxon>
        <taxon>Klebsormidiophyceae</taxon>
        <taxon>Klebsormidiales</taxon>
        <taxon>Klebsormidiaceae</taxon>
        <taxon>Klebsormidium</taxon>
    </lineage>
</organism>
<reference evidence="11 12" key="1">
    <citation type="journal article" date="2014" name="Nat. Commun.">
        <title>Klebsormidium flaccidum genome reveals primary factors for plant terrestrial adaptation.</title>
        <authorList>
            <person name="Hori K."/>
            <person name="Maruyama F."/>
            <person name="Fujisawa T."/>
            <person name="Togashi T."/>
            <person name="Yamamoto N."/>
            <person name="Seo M."/>
            <person name="Sato S."/>
            <person name="Yamada T."/>
            <person name="Mori H."/>
            <person name="Tajima N."/>
            <person name="Moriyama T."/>
            <person name="Ikeuchi M."/>
            <person name="Watanabe M."/>
            <person name="Wada H."/>
            <person name="Kobayashi K."/>
            <person name="Saito M."/>
            <person name="Masuda T."/>
            <person name="Sasaki-Sekimoto Y."/>
            <person name="Mashiguchi K."/>
            <person name="Awai K."/>
            <person name="Shimojima M."/>
            <person name="Masuda S."/>
            <person name="Iwai M."/>
            <person name="Nobusawa T."/>
            <person name="Narise T."/>
            <person name="Kondo S."/>
            <person name="Saito H."/>
            <person name="Sato R."/>
            <person name="Murakawa M."/>
            <person name="Ihara Y."/>
            <person name="Oshima-Yamada Y."/>
            <person name="Ohtaka K."/>
            <person name="Satoh M."/>
            <person name="Sonobe K."/>
            <person name="Ishii M."/>
            <person name="Ohtani R."/>
            <person name="Kanamori-Sato M."/>
            <person name="Honoki R."/>
            <person name="Miyazaki D."/>
            <person name="Mochizuki H."/>
            <person name="Umetsu J."/>
            <person name="Higashi K."/>
            <person name="Shibata D."/>
            <person name="Kamiya Y."/>
            <person name="Sato N."/>
            <person name="Nakamura Y."/>
            <person name="Tabata S."/>
            <person name="Ida S."/>
            <person name="Kurokawa K."/>
            <person name="Ohta H."/>
        </authorList>
    </citation>
    <scope>NUCLEOTIDE SEQUENCE [LARGE SCALE GENOMIC DNA]</scope>
    <source>
        <strain evidence="11 12">NIES-2285</strain>
    </source>
</reference>
<sequence>MAPASENLFERLSDDLVTKILDRRLWCPLDWDANKAQERVRLELVCKRFQHLVRTSRSFEWDFTLAPESQAVFLSYVLPSLADLRHLERVALYLKADESFLTFLLLLIPQALGTLKEVHLFLEDESEHYEELYVDWDIVFRLLQACVHLTILDINLWDSWVRTPSKTLTFAKPLQSFPSLHVLYLYGFAVPSTGFEQFIQSFPSLQSLELHRADSELKAAMPSSIKKVFFWGAGIAGLDLENPERAQVPESLEMLLRIVRSKCARLKECALYKLDHLFERDVANRKAFVNMPGSLQLLVDLLEPEQPFSDSTVTALLLEKLSSEPAVYQTLGRVPEHLERLVSSMIQIGESGDEESCGKLARVLQAVLYCEGVNQGLLASLPGCVQNLVAFALRQTASVYVSEIADVSFEVLASLAATSEDGRQEALATESLETLLERLRLANVPGLFEGLVDALDDNSVRVQREAVRVLVDLAESSVTDGGNDLRAIAAVPGCLEKLVELLGSEDLDAQLNAAQALRNLAIDDGLAKAIAEVPECLQTLFDLLQDEATDCEEVDVQRAAAWALYNLACDAGTRKAVAGVDGAVECLASLLDDAYQDLVEPAVALLGQLASDPEGRRSIVSVSPPCLGVLHELLSSEAATVREHAAWVFHGLAEDGELRESVARLPGIFEKLAGLLTSGSTDLAKEAVKALRNLSAGVVGRRAIAAEAGAVQKLDSLSKAGELEEVRAAAAEILRNLAGGPSVEESAARGAHGEGSGTVGLDFRGFAVEQSEIQERGVRGGGRLEEEDGRGRASADSRTKWRRSARRAPRQQLAGNRVRGTRTLTVSRTYGAQSAAFSTPMCRTAHLRSGREVRAQKAKRRDIDVALKHTLLVSALSRAACLQRL</sequence>
<dbReference type="InterPro" id="IPR045156">
    <property type="entry name" value="Vac8"/>
</dbReference>
<feature type="compositionally biased region" description="Basic residues" evidence="9">
    <location>
        <begin position="800"/>
        <end position="809"/>
    </location>
</feature>
<name>A0A1Y1IC01_KLENI</name>
<gene>
    <name evidence="11" type="ORF">KFL_002770130</name>
</gene>
<dbReference type="InterPro" id="IPR016024">
    <property type="entry name" value="ARM-type_fold"/>
</dbReference>
<feature type="repeat" description="ARM" evidence="8">
    <location>
        <begin position="493"/>
        <end position="530"/>
    </location>
</feature>
<evidence type="ECO:0000256" key="1">
    <source>
        <dbReference type="ARBA" id="ARBA00004592"/>
    </source>
</evidence>
<evidence type="ECO:0000256" key="4">
    <source>
        <dbReference type="ARBA" id="ARBA00022737"/>
    </source>
</evidence>
<evidence type="ECO:0000256" key="5">
    <source>
        <dbReference type="ARBA" id="ARBA00023136"/>
    </source>
</evidence>
<keyword evidence="6" id="KW-0449">Lipoprotein</keyword>
<dbReference type="InterPro" id="IPR000225">
    <property type="entry name" value="Armadillo"/>
</dbReference>
<dbReference type="SMART" id="SM00185">
    <property type="entry name" value="ARM"/>
    <property type="match status" value="7"/>
</dbReference>
<dbReference type="PANTHER" id="PTHR47249">
    <property type="entry name" value="VACUOLAR PROTEIN 8"/>
    <property type="match status" value="1"/>
</dbReference>
<feature type="repeat" description="ARM" evidence="8">
    <location>
        <begin position="667"/>
        <end position="709"/>
    </location>
</feature>
<comment type="subcellular location">
    <subcellularLocation>
        <location evidence="1">Vacuole membrane</location>
        <topology evidence="1">Lipid-anchor</topology>
    </subcellularLocation>
</comment>
<proteinExistence type="inferred from homology"/>
<feature type="domain" description="U-box" evidence="10">
    <location>
        <begin position="456"/>
        <end position="619"/>
    </location>
</feature>
<dbReference type="InterPro" id="IPR011989">
    <property type="entry name" value="ARM-like"/>
</dbReference>
<dbReference type="GO" id="GO:0043495">
    <property type="term" value="F:protein-membrane adaptor activity"/>
    <property type="evidence" value="ECO:0007669"/>
    <property type="project" value="InterPro"/>
</dbReference>